<dbReference type="SMART" id="SM00387">
    <property type="entry name" value="HATPase_c"/>
    <property type="match status" value="1"/>
</dbReference>
<sequence length="743" mass="84569">MKIKNLYRIAISSIVLLIIIFNYTYIRDTIKLEKEKLNYLSNNNLQVLSITLDREIENAKMSLDHIHRQFTIFKTSPPESRMSRDQLSELMAQNIASHPNQYNTYFALEPELSQKLYKQEAISNDVHKDLAQMGTDEYGKADNRIVEYYDDPGYQSSQDEIWYHIGKKSQDFQVTDIYFDQTYMKQWMFSVILGLYEGGEFQGVIGVDILLDSYFSQIENNTLNKTGGLFLLNRYDNTIVTSIDSRNLHAPFDATVRGKTKISSSREWLDAIDSESLNTIVQNSDGDKLLVKVIPLKNLPWKLVSYQDLPTLYMNIRRKIALIIIGSILIMLITITGFNILFKTINDLVEDLEYSKNEAEKAKNLAEQSNAAKSIFLANMSHEIRTPLNAIMGFSELLQAMPLHDKAMSYIKNISISSKSLTKLINDILDLSKIEADKLELYYSSFSLPNLIHEVHELFTYRVKKKHLDFQVIFDDKLPKFVNLDEARLRQVLINLVGNAIKFTQTGFVKLTVRHEMMPGVGNYCKLYFDIEDSGEGIAPSEQEKIFNAFQQAQSSNSRHHPGTGLGLSISLRLIKMMNGSINVQSELNRGSTFSICLNRVQVPLEAKSEIKMHTNKLKISSCTIVVADDIAINRELIKSFLANETTKILEAKNGHEVLDCCDKEKIDIILLDMVMPEMDGYEAAAILKENEKTKDIPIIAVTASALKEDERKLRKICDGYLAKPFTGDSLMTEIHKSLSPSS</sequence>
<keyword evidence="10" id="KW-1185">Reference proteome</keyword>
<dbReference type="EMBL" id="CP117811">
    <property type="protein sequence ID" value="WDE95826.1"/>
    <property type="molecule type" value="Genomic_DNA"/>
</dbReference>
<keyword evidence="6" id="KW-0812">Transmembrane</keyword>
<dbReference type="Pfam" id="PF02518">
    <property type="entry name" value="HATPase_c"/>
    <property type="match status" value="1"/>
</dbReference>
<keyword evidence="6" id="KW-0472">Membrane</keyword>
<evidence type="ECO:0000259" key="7">
    <source>
        <dbReference type="PROSITE" id="PS50109"/>
    </source>
</evidence>
<comment type="catalytic activity">
    <reaction evidence="1">
        <text>ATP + protein L-histidine = ADP + protein N-phospho-L-histidine.</text>
        <dbReference type="EC" id="2.7.13.3"/>
    </reaction>
</comment>
<organism evidence="9 10">
    <name type="scientific">Lentisphaera profundi</name>
    <dbReference type="NCBI Taxonomy" id="1658616"/>
    <lineage>
        <taxon>Bacteria</taxon>
        <taxon>Pseudomonadati</taxon>
        <taxon>Lentisphaerota</taxon>
        <taxon>Lentisphaeria</taxon>
        <taxon>Lentisphaerales</taxon>
        <taxon>Lentisphaeraceae</taxon>
        <taxon>Lentisphaera</taxon>
    </lineage>
</organism>
<dbReference type="GO" id="GO:0005524">
    <property type="term" value="F:ATP binding"/>
    <property type="evidence" value="ECO:0007669"/>
    <property type="project" value="UniProtKB-KW"/>
</dbReference>
<proteinExistence type="predicted"/>
<evidence type="ECO:0000256" key="2">
    <source>
        <dbReference type="ARBA" id="ARBA00012438"/>
    </source>
</evidence>
<gene>
    <name evidence="9" type="ORF">PQO03_08870</name>
</gene>
<name>A0ABY7VNV6_9BACT</name>
<dbReference type="PANTHER" id="PTHR45339">
    <property type="entry name" value="HYBRID SIGNAL TRANSDUCTION HISTIDINE KINASE J"/>
    <property type="match status" value="1"/>
</dbReference>
<dbReference type="Pfam" id="PF22673">
    <property type="entry name" value="MCP-like_PDC_1"/>
    <property type="match status" value="1"/>
</dbReference>
<feature type="transmembrane region" description="Helical" evidence="6">
    <location>
        <begin position="320"/>
        <end position="342"/>
    </location>
</feature>
<dbReference type="CDD" id="cd12913">
    <property type="entry name" value="PDC1_MCP_like"/>
    <property type="match status" value="1"/>
</dbReference>
<evidence type="ECO:0000256" key="5">
    <source>
        <dbReference type="PROSITE-ProRule" id="PRU00169"/>
    </source>
</evidence>
<dbReference type="PANTHER" id="PTHR45339:SF1">
    <property type="entry name" value="HYBRID SIGNAL TRANSDUCTION HISTIDINE KINASE J"/>
    <property type="match status" value="1"/>
</dbReference>
<dbReference type="InterPro" id="IPR005467">
    <property type="entry name" value="His_kinase_dom"/>
</dbReference>
<dbReference type="InterPro" id="IPR001789">
    <property type="entry name" value="Sig_transdc_resp-reg_receiver"/>
</dbReference>
<keyword evidence="3 5" id="KW-0597">Phosphoprotein</keyword>
<dbReference type="RefSeq" id="WP_274149636.1">
    <property type="nucleotide sequence ID" value="NZ_CP117811.1"/>
</dbReference>
<dbReference type="Gene3D" id="3.30.565.10">
    <property type="entry name" value="Histidine kinase-like ATPase, C-terminal domain"/>
    <property type="match status" value="1"/>
</dbReference>
<dbReference type="EC" id="2.7.13.3" evidence="2"/>
<feature type="domain" description="Response regulatory" evidence="8">
    <location>
        <begin position="624"/>
        <end position="739"/>
    </location>
</feature>
<dbReference type="PRINTS" id="PR00344">
    <property type="entry name" value="BCTRLSENSOR"/>
</dbReference>
<feature type="modified residue" description="4-aspartylphosphate" evidence="5">
    <location>
        <position position="673"/>
    </location>
</feature>
<evidence type="ECO:0000256" key="4">
    <source>
        <dbReference type="ARBA" id="ARBA00023012"/>
    </source>
</evidence>
<dbReference type="InterPro" id="IPR003661">
    <property type="entry name" value="HisK_dim/P_dom"/>
</dbReference>
<evidence type="ECO:0000259" key="8">
    <source>
        <dbReference type="PROSITE" id="PS50110"/>
    </source>
</evidence>
<evidence type="ECO:0000313" key="10">
    <source>
        <dbReference type="Proteomes" id="UP001214250"/>
    </source>
</evidence>
<evidence type="ECO:0000313" key="9">
    <source>
        <dbReference type="EMBL" id="WDE95826.1"/>
    </source>
</evidence>
<evidence type="ECO:0000256" key="6">
    <source>
        <dbReference type="SAM" id="Phobius"/>
    </source>
</evidence>
<dbReference type="Gene3D" id="3.40.50.2300">
    <property type="match status" value="1"/>
</dbReference>
<feature type="transmembrane region" description="Helical" evidence="6">
    <location>
        <begin position="6"/>
        <end position="26"/>
    </location>
</feature>
<dbReference type="SUPFAM" id="SSF52172">
    <property type="entry name" value="CheY-like"/>
    <property type="match status" value="1"/>
</dbReference>
<dbReference type="SUPFAM" id="SSF55874">
    <property type="entry name" value="ATPase domain of HSP90 chaperone/DNA topoisomerase II/histidine kinase"/>
    <property type="match status" value="1"/>
</dbReference>
<reference evidence="9 10" key="1">
    <citation type="submission" date="2023-02" db="EMBL/GenBank/DDBJ databases">
        <title>Genome sequence of Lentisphaera profundi SAORIC-696.</title>
        <authorList>
            <person name="Kim e."/>
            <person name="Cho J.-C."/>
            <person name="Choi A."/>
            <person name="Kang I."/>
        </authorList>
    </citation>
    <scope>NUCLEOTIDE SEQUENCE [LARGE SCALE GENOMIC DNA]</scope>
    <source>
        <strain evidence="9 10">SAORIC-696</strain>
    </source>
</reference>
<keyword evidence="9" id="KW-0547">Nucleotide-binding</keyword>
<protein>
    <recommendedName>
        <fullName evidence="2">histidine kinase</fullName>
        <ecNumber evidence="2">2.7.13.3</ecNumber>
    </recommendedName>
</protein>
<keyword evidence="6" id="KW-1133">Transmembrane helix</keyword>
<dbReference type="Pfam" id="PF00512">
    <property type="entry name" value="HisKA"/>
    <property type="match status" value="1"/>
</dbReference>
<dbReference type="CDD" id="cd16922">
    <property type="entry name" value="HATPase_EvgS-ArcB-TorS-like"/>
    <property type="match status" value="1"/>
</dbReference>
<evidence type="ECO:0000256" key="1">
    <source>
        <dbReference type="ARBA" id="ARBA00000085"/>
    </source>
</evidence>
<dbReference type="CDD" id="cd00082">
    <property type="entry name" value="HisKA"/>
    <property type="match status" value="1"/>
</dbReference>
<dbReference type="SUPFAM" id="SSF47384">
    <property type="entry name" value="Homodimeric domain of signal transducing histidine kinase"/>
    <property type="match status" value="1"/>
</dbReference>
<dbReference type="Proteomes" id="UP001214250">
    <property type="component" value="Chromosome 1"/>
</dbReference>
<keyword evidence="4" id="KW-0902">Two-component regulatory system</keyword>
<dbReference type="InterPro" id="IPR036890">
    <property type="entry name" value="HATPase_C_sf"/>
</dbReference>
<dbReference type="SMART" id="SM00388">
    <property type="entry name" value="HisKA"/>
    <property type="match status" value="1"/>
</dbReference>
<dbReference type="InterPro" id="IPR011006">
    <property type="entry name" value="CheY-like_superfamily"/>
</dbReference>
<dbReference type="InterPro" id="IPR036097">
    <property type="entry name" value="HisK_dim/P_sf"/>
</dbReference>
<feature type="domain" description="Histidine kinase" evidence="7">
    <location>
        <begin position="379"/>
        <end position="602"/>
    </location>
</feature>
<accession>A0ABY7VNV6</accession>
<dbReference type="Gene3D" id="3.30.450.20">
    <property type="entry name" value="PAS domain"/>
    <property type="match status" value="1"/>
</dbReference>
<dbReference type="PROSITE" id="PS50110">
    <property type="entry name" value="RESPONSE_REGULATORY"/>
    <property type="match status" value="1"/>
</dbReference>
<dbReference type="PROSITE" id="PS50109">
    <property type="entry name" value="HIS_KIN"/>
    <property type="match status" value="1"/>
</dbReference>
<keyword evidence="9" id="KW-0067">ATP-binding</keyword>
<dbReference type="SMART" id="SM00448">
    <property type="entry name" value="REC"/>
    <property type="match status" value="1"/>
</dbReference>
<evidence type="ECO:0000256" key="3">
    <source>
        <dbReference type="ARBA" id="ARBA00022553"/>
    </source>
</evidence>
<dbReference type="InterPro" id="IPR003594">
    <property type="entry name" value="HATPase_dom"/>
</dbReference>
<dbReference type="InterPro" id="IPR004358">
    <property type="entry name" value="Sig_transdc_His_kin-like_C"/>
</dbReference>
<dbReference type="Gene3D" id="1.10.287.130">
    <property type="match status" value="1"/>
</dbReference>
<dbReference type="Pfam" id="PF00072">
    <property type="entry name" value="Response_reg"/>
    <property type="match status" value="1"/>
</dbReference>